<evidence type="ECO:0000256" key="7">
    <source>
        <dbReference type="ARBA" id="ARBA00022898"/>
    </source>
</evidence>
<dbReference type="HAMAP" id="MF_01023">
    <property type="entry name" value="HisC_aminotrans_2"/>
    <property type="match status" value="1"/>
</dbReference>
<reference evidence="13" key="1">
    <citation type="submission" date="2017-11" db="EMBL/GenBank/DDBJ databases">
        <title>Phenotypic and genomic properties of facultatively anaerobic sulfur-reducing natronoarchaea from hypersaline soda lakes.</title>
        <authorList>
            <person name="Sorokin D.Y."/>
            <person name="Kublanov I.V."/>
            <person name="Roman P."/>
            <person name="Sinninghe Damste J.S."/>
            <person name="Golyshin P.N."/>
            <person name="Rojo D."/>
            <person name="Ciordia S."/>
            <person name="Mena M.D.C."/>
            <person name="Ferrer M."/>
            <person name="Messina E."/>
            <person name="Smedile F."/>
            <person name="La Spada G."/>
            <person name="La Cono V."/>
            <person name="Yakimov M.M."/>
        </authorList>
    </citation>
    <scope>NUCLEOTIDE SEQUENCE [LARGE SCALE GENOMIC DNA]</scope>
    <source>
        <strain evidence="13">AArc-Sl</strain>
    </source>
</reference>
<evidence type="ECO:0000256" key="9">
    <source>
        <dbReference type="ARBA" id="ARBA00047481"/>
    </source>
</evidence>
<dbReference type="KEGG" id="hdf:AArcSl_0507"/>
<protein>
    <recommendedName>
        <fullName evidence="10">Histidinol-phosphate aminotransferase</fullName>
        <ecNumber evidence="10">2.6.1.9</ecNumber>
    </recommendedName>
    <alternativeName>
        <fullName evidence="10">Imidazole acetol-phosphate transaminase</fullName>
    </alternativeName>
</protein>
<evidence type="ECO:0000259" key="11">
    <source>
        <dbReference type="Pfam" id="PF00155"/>
    </source>
</evidence>
<dbReference type="PROSITE" id="PS00599">
    <property type="entry name" value="AA_TRANSFER_CLASS_2"/>
    <property type="match status" value="1"/>
</dbReference>
<dbReference type="UniPathway" id="UPA00031">
    <property type="reaction ID" value="UER00012"/>
</dbReference>
<dbReference type="SUPFAM" id="SSF53383">
    <property type="entry name" value="PLP-dependent transferases"/>
    <property type="match status" value="1"/>
</dbReference>
<dbReference type="InterPro" id="IPR015421">
    <property type="entry name" value="PyrdxlP-dep_Trfase_major"/>
</dbReference>
<dbReference type="GO" id="GO:0004400">
    <property type="term" value="F:histidinol-phosphate transaminase activity"/>
    <property type="evidence" value="ECO:0007669"/>
    <property type="project" value="UniProtKB-UniRule"/>
</dbReference>
<keyword evidence="13" id="KW-1185">Reference proteome</keyword>
<evidence type="ECO:0000256" key="4">
    <source>
        <dbReference type="ARBA" id="ARBA00022576"/>
    </source>
</evidence>
<dbReference type="CDD" id="cd00609">
    <property type="entry name" value="AAT_like"/>
    <property type="match status" value="1"/>
</dbReference>
<dbReference type="NCBIfam" id="TIGR01141">
    <property type="entry name" value="hisC"/>
    <property type="match status" value="1"/>
</dbReference>
<comment type="similarity">
    <text evidence="3 10">Belongs to the class-II pyridoxal-phosphate-dependent aminotransferase family. Histidinol-phosphate aminotransferase subfamily.</text>
</comment>
<proteinExistence type="inferred from homology"/>
<evidence type="ECO:0000313" key="12">
    <source>
        <dbReference type="EMBL" id="AUX08158.1"/>
    </source>
</evidence>
<keyword evidence="6 10" id="KW-0808">Transferase</keyword>
<feature type="modified residue" description="N6-(pyridoxal phosphate)lysine" evidence="10">
    <location>
        <position position="222"/>
    </location>
</feature>
<dbReference type="InterPro" id="IPR005861">
    <property type="entry name" value="HisP_aminotrans"/>
</dbReference>
<name>A0A343TGD6_9EURY</name>
<keyword evidence="7 10" id="KW-0663">Pyridoxal phosphate</keyword>
<evidence type="ECO:0000256" key="6">
    <source>
        <dbReference type="ARBA" id="ARBA00022679"/>
    </source>
</evidence>
<dbReference type="Gene3D" id="3.40.640.10">
    <property type="entry name" value="Type I PLP-dependent aspartate aminotransferase-like (Major domain)"/>
    <property type="match status" value="1"/>
</dbReference>
<keyword evidence="8 10" id="KW-0368">Histidine biosynthesis</keyword>
<evidence type="ECO:0000256" key="5">
    <source>
        <dbReference type="ARBA" id="ARBA00022605"/>
    </source>
</evidence>
<gene>
    <name evidence="10 12" type="primary">hisC</name>
    <name evidence="12" type="ORF">AArcSl_0507</name>
</gene>
<evidence type="ECO:0000256" key="1">
    <source>
        <dbReference type="ARBA" id="ARBA00001933"/>
    </source>
</evidence>
<dbReference type="PANTHER" id="PTHR43643">
    <property type="entry name" value="HISTIDINOL-PHOSPHATE AMINOTRANSFERASE 2"/>
    <property type="match status" value="1"/>
</dbReference>
<dbReference type="RefSeq" id="WP_119814573.1">
    <property type="nucleotide sequence ID" value="NZ_CP025066.1"/>
</dbReference>
<comment type="catalytic activity">
    <reaction evidence="9 10">
        <text>L-histidinol phosphate + 2-oxoglutarate = 3-(imidazol-4-yl)-2-oxopropyl phosphate + L-glutamate</text>
        <dbReference type="Rhea" id="RHEA:23744"/>
        <dbReference type="ChEBI" id="CHEBI:16810"/>
        <dbReference type="ChEBI" id="CHEBI:29985"/>
        <dbReference type="ChEBI" id="CHEBI:57766"/>
        <dbReference type="ChEBI" id="CHEBI:57980"/>
        <dbReference type="EC" id="2.6.1.9"/>
    </reaction>
</comment>
<accession>A0A343TGD6</accession>
<dbReference type="AlphaFoldDB" id="A0A343TGD6"/>
<organism evidence="12 13">
    <name type="scientific">Halalkaliarchaeum desulfuricum</name>
    <dbReference type="NCBI Taxonomy" id="2055893"/>
    <lineage>
        <taxon>Archaea</taxon>
        <taxon>Methanobacteriati</taxon>
        <taxon>Methanobacteriota</taxon>
        <taxon>Stenosarchaea group</taxon>
        <taxon>Halobacteria</taxon>
        <taxon>Halobacteriales</taxon>
        <taxon>Haloferacaceae</taxon>
        <taxon>Halalkaliarchaeum</taxon>
    </lineage>
</organism>
<dbReference type="InterPro" id="IPR050106">
    <property type="entry name" value="HistidinolP_aminotransfase"/>
</dbReference>
<evidence type="ECO:0000256" key="2">
    <source>
        <dbReference type="ARBA" id="ARBA00005011"/>
    </source>
</evidence>
<feature type="domain" description="Aminotransferase class I/classII large" evidence="11">
    <location>
        <begin position="31"/>
        <end position="351"/>
    </location>
</feature>
<dbReference type="InterPro" id="IPR004839">
    <property type="entry name" value="Aminotransferase_I/II_large"/>
</dbReference>
<sequence length="367" mass="39533">MHPRDLSSHSPYVPGSGIEEVARELGVDPDDLVALSSNENPHGPSPAAVDAIQEHAGRIHQYPKAAHADLTDRIAEEWGVDSRQVWLSPGADGALDYLARAMLSPGDRVLAPEPGFAYYPMSARYHHGAVATYELSPANDFAGTADAVLSAYDGERIVYVTTPHNPAGTEFSREQLLELLSAVEDRTLVVVDEAYGEYSESPSNIELLDSHENLAVTRTFSKAYGLAGLRVGYAVVPEAWGDAYARVNTPFAVNELACRAAMAALGDHDHLRTSVETARWSREYLRTELDAPTVESAANFVLAHVGDAETVAERSKQAGVVIRDCTSFGLPEYVRISCGTREETKLAVETLDEVLADADVAGVGTRG</sequence>
<dbReference type="InterPro" id="IPR001917">
    <property type="entry name" value="Aminotrans_II_pyridoxalP_BS"/>
</dbReference>
<keyword evidence="4 10" id="KW-0032">Aminotransferase</keyword>
<dbReference type="GO" id="GO:0000105">
    <property type="term" value="P:L-histidine biosynthetic process"/>
    <property type="evidence" value="ECO:0007669"/>
    <property type="project" value="UniProtKB-UniRule"/>
</dbReference>
<keyword evidence="5 10" id="KW-0028">Amino-acid biosynthesis</keyword>
<dbReference type="GO" id="GO:0030170">
    <property type="term" value="F:pyridoxal phosphate binding"/>
    <property type="evidence" value="ECO:0007669"/>
    <property type="project" value="InterPro"/>
</dbReference>
<dbReference type="EMBL" id="CP025066">
    <property type="protein sequence ID" value="AUX08158.1"/>
    <property type="molecule type" value="Genomic_DNA"/>
</dbReference>
<evidence type="ECO:0000256" key="3">
    <source>
        <dbReference type="ARBA" id="ARBA00007970"/>
    </source>
</evidence>
<dbReference type="Pfam" id="PF00155">
    <property type="entry name" value="Aminotran_1_2"/>
    <property type="match status" value="1"/>
</dbReference>
<comment type="cofactor">
    <cofactor evidence="1 10">
        <name>pyridoxal 5'-phosphate</name>
        <dbReference type="ChEBI" id="CHEBI:597326"/>
    </cofactor>
</comment>
<comment type="pathway">
    <text evidence="2 10">Amino-acid biosynthesis; L-histidine biosynthesis; L-histidine from 5-phospho-alpha-D-ribose 1-diphosphate: step 7/9.</text>
</comment>
<dbReference type="Proteomes" id="UP000263012">
    <property type="component" value="Chromosome"/>
</dbReference>
<dbReference type="EC" id="2.6.1.9" evidence="10"/>
<dbReference type="OrthoDB" id="9929at2157"/>
<dbReference type="Gene3D" id="3.90.1150.10">
    <property type="entry name" value="Aspartate Aminotransferase, domain 1"/>
    <property type="match status" value="1"/>
</dbReference>
<dbReference type="GeneID" id="37876844"/>
<dbReference type="InterPro" id="IPR015424">
    <property type="entry name" value="PyrdxlP-dep_Trfase"/>
</dbReference>
<evidence type="ECO:0000256" key="8">
    <source>
        <dbReference type="ARBA" id="ARBA00023102"/>
    </source>
</evidence>
<evidence type="ECO:0000256" key="10">
    <source>
        <dbReference type="HAMAP-Rule" id="MF_01023"/>
    </source>
</evidence>
<dbReference type="PANTHER" id="PTHR43643:SF6">
    <property type="entry name" value="HISTIDINOL-PHOSPHATE AMINOTRANSFERASE"/>
    <property type="match status" value="1"/>
</dbReference>
<evidence type="ECO:0000313" key="13">
    <source>
        <dbReference type="Proteomes" id="UP000263012"/>
    </source>
</evidence>
<dbReference type="InterPro" id="IPR015422">
    <property type="entry name" value="PyrdxlP-dep_Trfase_small"/>
</dbReference>